<keyword evidence="1" id="KW-0328">Glycosyltransferase</keyword>
<evidence type="ECO:0000256" key="2">
    <source>
        <dbReference type="ARBA" id="ARBA00022679"/>
    </source>
</evidence>
<protein>
    <submittedName>
        <fullName evidence="4">Glycosyl transferase, family 2</fullName>
    </submittedName>
</protein>
<dbReference type="KEGG" id="pcl:Pcal_0472"/>
<feature type="binding site" evidence="7">
    <location>
        <position position="112"/>
    </location>
    <ligand>
        <name>GDP</name>
        <dbReference type="ChEBI" id="CHEBI:58189"/>
    </ligand>
</feature>
<evidence type="ECO:0007829" key="7">
    <source>
        <dbReference type="PDB" id="6YV8"/>
    </source>
</evidence>
<feature type="disulfide bond" evidence="6 7">
    <location>
        <begin position="163"/>
        <end position="245"/>
    </location>
</feature>
<reference evidence="6 7" key="2">
    <citation type="journal article" date="2020" name="J. Mol. Biol.">
        <title>A Transmembrane Crenarchaeal Mannosyltransferase Is Involved in N-Glycan Biosynthesis and Displays an Unexpected Minimal Cellulose-Synthase-like Fold.</title>
        <authorList>
            <person name="Gandini R."/>
            <person name="Reichenbach T."/>
            <person name="Spadiut O."/>
            <person name="Tan T.C."/>
            <person name="Kalyani D.C."/>
            <person name="Divne C."/>
        </authorList>
    </citation>
    <scope>X-RAY CRYSTALLOGRAPHY (2.60 ANGSTROMS) OF 1-356 AND 2-356 IN COMPLEX WITH GDP AND MN(2+)</scope>
    <scope>DISULFIDE BONDS</scope>
</reference>
<dbReference type="eggNOG" id="arCOG01389">
    <property type="taxonomic scope" value="Archaea"/>
</dbReference>
<name>A3MTD6_PYRCJ</name>
<dbReference type="RefSeq" id="WP_011849161.1">
    <property type="nucleotide sequence ID" value="NC_009073.1"/>
</dbReference>
<organism evidence="4 5">
    <name type="scientific">Pyrobaculum calidifontis (strain DSM 21063 / JCM 11548 / VA1)</name>
    <dbReference type="NCBI Taxonomy" id="410359"/>
    <lineage>
        <taxon>Archaea</taxon>
        <taxon>Thermoproteota</taxon>
        <taxon>Thermoprotei</taxon>
        <taxon>Thermoproteales</taxon>
        <taxon>Thermoproteaceae</taxon>
        <taxon>Pyrobaculum</taxon>
    </lineage>
</organism>
<feature type="binding site" evidence="7">
    <location>
        <position position="50"/>
    </location>
    <ligand>
        <name>GDP</name>
        <dbReference type="ChEBI" id="CHEBI:58189"/>
    </ligand>
</feature>
<dbReference type="Proteomes" id="UP000001431">
    <property type="component" value="Chromosome"/>
</dbReference>
<evidence type="ECO:0007829" key="6">
    <source>
        <dbReference type="PDB" id="6YV7"/>
    </source>
</evidence>
<reference evidence="4" key="1">
    <citation type="submission" date="2007-02" db="EMBL/GenBank/DDBJ databases">
        <title>Complete sequence of Pyrobaculum calidifontis JCM 11548.</title>
        <authorList>
            <consortium name="US DOE Joint Genome Institute"/>
            <person name="Copeland A."/>
            <person name="Lucas S."/>
            <person name="Lapidus A."/>
            <person name="Barry K."/>
            <person name="Glavina del Rio T."/>
            <person name="Dalin E."/>
            <person name="Tice H."/>
            <person name="Pitluck S."/>
            <person name="Chain P."/>
            <person name="Malfatti S."/>
            <person name="Shin M."/>
            <person name="Vergez L."/>
            <person name="Schmutz J."/>
            <person name="Larimer F."/>
            <person name="Land M."/>
            <person name="Hauser L."/>
            <person name="Kyrpides N."/>
            <person name="Mikhailova N."/>
            <person name="Cozen A.E."/>
            <person name="Fitz-Gibbon S.T."/>
            <person name="House C.H."/>
            <person name="Saltikov C."/>
            <person name="Lowe T.M."/>
            <person name="Richardson P."/>
        </authorList>
    </citation>
    <scope>NUCLEOTIDE SEQUENCE [LARGE SCALE GENOMIC DNA]</scope>
    <source>
        <strain evidence="4">JCM 11548</strain>
    </source>
</reference>
<feature type="binding site" evidence="7">
    <location>
        <position position="80"/>
    </location>
    <ligand>
        <name>GDP</name>
        <dbReference type="ChEBI" id="CHEBI:58189"/>
    </ligand>
</feature>
<dbReference type="SUPFAM" id="SSF53448">
    <property type="entry name" value="Nucleotide-diphospho-sugar transferases"/>
    <property type="match status" value="1"/>
</dbReference>
<feature type="binding site" evidence="7">
    <location>
        <position position="257"/>
    </location>
    <ligand>
        <name>GDP</name>
        <dbReference type="ChEBI" id="CHEBI:58189"/>
    </ligand>
</feature>
<evidence type="ECO:0000313" key="5">
    <source>
        <dbReference type="Proteomes" id="UP000001431"/>
    </source>
</evidence>
<dbReference type="PDB" id="6YV9">
    <property type="method" value="X-ray"/>
    <property type="resolution" value="2.70 A"/>
    <property type="chains" value="A=2-356, B=1-356"/>
</dbReference>
<dbReference type="CAZy" id="GT2">
    <property type="family name" value="Glycosyltransferase Family 2"/>
</dbReference>
<dbReference type="AlphaFoldDB" id="A3MTD6"/>
<feature type="binding site" evidence="7">
    <location>
        <position position="260"/>
    </location>
    <ligand>
        <name>GDP</name>
        <dbReference type="ChEBI" id="CHEBI:58189"/>
    </ligand>
</feature>
<keyword evidence="7 8" id="KW-0479">Metal-binding</keyword>
<dbReference type="Pfam" id="PF00535">
    <property type="entry name" value="Glycos_transf_2"/>
    <property type="match status" value="1"/>
</dbReference>
<evidence type="ECO:0000259" key="3">
    <source>
        <dbReference type="Pfam" id="PF00535"/>
    </source>
</evidence>
<keyword evidence="6 7" id="KW-0002">3D-structure</keyword>
<feature type="binding site" evidence="7">
    <location>
        <position position="261"/>
    </location>
    <ligand>
        <name>GDP</name>
        <dbReference type="ChEBI" id="CHEBI:58189"/>
    </ligand>
</feature>
<dbReference type="PANTHER" id="PTHR43630">
    <property type="entry name" value="POLY-BETA-1,6-N-ACETYL-D-GLUCOSAMINE SYNTHASE"/>
    <property type="match status" value="1"/>
</dbReference>
<feature type="domain" description="Glycosyltransferase 2-like" evidence="3">
    <location>
        <begin position="46"/>
        <end position="212"/>
    </location>
</feature>
<dbReference type="PDB" id="6YV8">
    <property type="method" value="X-ray"/>
    <property type="resolution" value="2.60 A"/>
    <property type="chains" value="A=1-356, B=2-356"/>
</dbReference>
<proteinExistence type="evidence at protein level"/>
<evidence type="ECO:0007829" key="8">
    <source>
        <dbReference type="PDB" id="6YV9"/>
    </source>
</evidence>
<keyword evidence="2 4" id="KW-0808">Transferase</keyword>
<gene>
    <name evidence="4" type="ordered locus">Pcal_0472</name>
</gene>
<dbReference type="HOGENOM" id="CLU_062567_0_0_2"/>
<dbReference type="InterPro" id="IPR029044">
    <property type="entry name" value="Nucleotide-diphossugar_trans"/>
</dbReference>
<feature type="binding site" evidence="7">
    <location>
        <position position="82"/>
    </location>
    <ligand>
        <name>GDP</name>
        <dbReference type="ChEBI" id="CHEBI:58189"/>
    </ligand>
</feature>
<dbReference type="CDD" id="cd06439">
    <property type="entry name" value="CESA_like_1"/>
    <property type="match status" value="1"/>
</dbReference>
<dbReference type="PANTHER" id="PTHR43630:SF1">
    <property type="entry name" value="POLY-BETA-1,6-N-ACETYL-D-GLUCOSAMINE SYNTHASE"/>
    <property type="match status" value="1"/>
</dbReference>
<feature type="binding site" evidence="7">
    <location>
        <position position="136"/>
    </location>
    <ligand>
        <name>GDP</name>
        <dbReference type="ChEBI" id="CHEBI:58189"/>
    </ligand>
</feature>
<evidence type="ECO:0000256" key="1">
    <source>
        <dbReference type="ARBA" id="ARBA00022676"/>
    </source>
</evidence>
<accession>A3MTD6</accession>
<keyword evidence="5" id="KW-1185">Reference proteome</keyword>
<dbReference type="GO" id="GO:0016757">
    <property type="term" value="F:glycosyltransferase activity"/>
    <property type="evidence" value="ECO:0007669"/>
    <property type="project" value="UniProtKB-KW"/>
</dbReference>
<dbReference type="GeneID" id="4909838"/>
<dbReference type="PDB" id="6YV7">
    <property type="method" value="X-ray"/>
    <property type="resolution" value="2.70 A"/>
    <property type="chains" value="A=1-356, B=2-356"/>
</dbReference>
<feature type="binding site" evidence="7">
    <location>
        <position position="52"/>
    </location>
    <ligand>
        <name>GDP</name>
        <dbReference type="ChEBI" id="CHEBI:58189"/>
    </ligand>
</feature>
<evidence type="ECO:0000313" key="4">
    <source>
        <dbReference type="EMBL" id="ABO07903.1"/>
    </source>
</evidence>
<dbReference type="EMBL" id="CP000561">
    <property type="protein sequence ID" value="ABO07903.1"/>
    <property type="molecule type" value="Genomic_DNA"/>
</dbReference>
<dbReference type="STRING" id="410359.Pcal_0472"/>
<sequence>MLLEAIAIALTAAHFGAPLLYYWRAKRWLKKPWDVAPDPTYRPRVTVIVPTYNEAPLIEEKLDNIYEQDYPRDKLEVVVVDSASTDGTPSAVRRWAETHPDLALTLVEETERRGKAHALNTALRHATGEIVVITDADALWPARDTLANAVKWLADPTVGAVSCVKRPAGPAGVEDSYRDFYNVLRVAESKAWATPIFHGELAAFKRELLERLGGFPTDVGADDSHTATKIAMMGYRAITPPDVVCVEAVPKRGYHAWRIRRAQHLVQHFAKAIRDGKAPPPFKPILHAEAYLHLANPWALPTAAAALAAAAAAGSLPAAALLATGAALALYKPYRTWTTMQAYLIAAAVKNLWDKELVWEKQEKR</sequence>
<feature type="binding site" evidence="7 8">
    <location>
        <position position="137"/>
    </location>
    <ligand>
        <name>Mn(2+)</name>
        <dbReference type="ChEBI" id="CHEBI:29035"/>
    </ligand>
</feature>
<feature type="binding site" evidence="7">
    <location>
        <position position="54"/>
    </location>
    <ligand>
        <name>GDP</name>
        <dbReference type="ChEBI" id="CHEBI:58189"/>
    </ligand>
</feature>
<dbReference type="Gene3D" id="3.90.550.10">
    <property type="entry name" value="Spore Coat Polysaccharide Biosynthesis Protein SpsA, Chain A"/>
    <property type="match status" value="1"/>
</dbReference>
<dbReference type="InterPro" id="IPR001173">
    <property type="entry name" value="Glyco_trans_2-like"/>
</dbReference>
<dbReference type="OrthoDB" id="43988at2157"/>
<dbReference type="GO" id="GO:0046872">
    <property type="term" value="F:metal ion binding"/>
    <property type="evidence" value="ECO:0007669"/>
    <property type="project" value="UniProtKB-KW"/>
</dbReference>
<dbReference type="SMR" id="A3MTD6"/>